<dbReference type="InterPro" id="IPR036259">
    <property type="entry name" value="MFS_trans_sf"/>
</dbReference>
<evidence type="ECO:0000256" key="5">
    <source>
        <dbReference type="ARBA" id="ARBA00023136"/>
    </source>
</evidence>
<sequence length="201" mass="20255">MKKSLIALAAGAFALGAAEFVMMGILPQTAHAMSVSIPQAGHFISSYAIGVCVGTLMLVFGRKLPPKSLVLIFMVLIVVGNTFSALSANAGMLIVARFIAGLPHGAFFGTAAYIAKLTAEPGKEAQAMAVTVTGQTVANMLGVPGAPSCRNTCLGGPLSHFWPSGEPPPSSWSCGGCPTYQPCPIPACADSSASSSAGAPG</sequence>
<feature type="transmembrane region" description="Helical" evidence="6">
    <location>
        <begin position="42"/>
        <end position="61"/>
    </location>
</feature>
<keyword evidence="5 6" id="KW-0472">Membrane</keyword>
<name>A0ABM8B6Q5_9BIFI</name>
<dbReference type="Proteomes" id="UP001321766">
    <property type="component" value="Chromosome"/>
</dbReference>
<dbReference type="EMBL" id="AP026798">
    <property type="protein sequence ID" value="BDR52529.1"/>
    <property type="molecule type" value="Genomic_DNA"/>
</dbReference>
<feature type="transmembrane region" description="Helical" evidence="6">
    <location>
        <begin position="94"/>
        <end position="115"/>
    </location>
</feature>
<dbReference type="PANTHER" id="PTHR43124:SF6">
    <property type="entry name" value="TRANSPORTER ARAJ-RELATED"/>
    <property type="match status" value="1"/>
</dbReference>
<keyword evidence="2" id="KW-1003">Cell membrane</keyword>
<evidence type="ECO:0000313" key="8">
    <source>
        <dbReference type="Proteomes" id="UP001321766"/>
    </source>
</evidence>
<dbReference type="Pfam" id="PF07690">
    <property type="entry name" value="MFS_1"/>
    <property type="match status" value="1"/>
</dbReference>
<keyword evidence="4 6" id="KW-1133">Transmembrane helix</keyword>
<evidence type="ECO:0000313" key="7">
    <source>
        <dbReference type="EMBL" id="BDR52529.1"/>
    </source>
</evidence>
<reference evidence="7 8" key="1">
    <citation type="journal article" date="2023" name="Microbiol. Spectr.">
        <title>Symbiosis of Carpenter Bees with Uncharacterized Lactic Acid Bacteria Showing NAD Auxotrophy.</title>
        <authorList>
            <person name="Kawasaki S."/>
            <person name="Ozawa K."/>
            <person name="Mori T."/>
            <person name="Yamamoto A."/>
            <person name="Ito M."/>
            <person name="Ohkuma M."/>
            <person name="Sakamoto M."/>
            <person name="Matsutani M."/>
        </authorList>
    </citation>
    <scope>NUCLEOTIDE SEQUENCE [LARGE SCALE GENOMIC DNA]</scope>
    <source>
        <strain evidence="7 8">Kim37-2</strain>
    </source>
</reference>
<gene>
    <name evidence="7" type="ORF">KIM372_04360</name>
</gene>
<evidence type="ECO:0000256" key="2">
    <source>
        <dbReference type="ARBA" id="ARBA00022475"/>
    </source>
</evidence>
<protein>
    <submittedName>
        <fullName evidence="7">Uncharacterized protein</fullName>
    </submittedName>
</protein>
<evidence type="ECO:0000256" key="1">
    <source>
        <dbReference type="ARBA" id="ARBA00004651"/>
    </source>
</evidence>
<dbReference type="Gene3D" id="1.20.1250.20">
    <property type="entry name" value="MFS general substrate transporter like domains"/>
    <property type="match status" value="1"/>
</dbReference>
<evidence type="ECO:0000256" key="3">
    <source>
        <dbReference type="ARBA" id="ARBA00022692"/>
    </source>
</evidence>
<feature type="transmembrane region" description="Helical" evidence="6">
    <location>
        <begin position="68"/>
        <end position="88"/>
    </location>
</feature>
<dbReference type="InterPro" id="IPR050189">
    <property type="entry name" value="MFS_Efflux_Transporters"/>
</dbReference>
<keyword evidence="8" id="KW-1185">Reference proteome</keyword>
<evidence type="ECO:0000256" key="4">
    <source>
        <dbReference type="ARBA" id="ARBA00022989"/>
    </source>
</evidence>
<dbReference type="PANTHER" id="PTHR43124">
    <property type="entry name" value="PURINE EFFLUX PUMP PBUE"/>
    <property type="match status" value="1"/>
</dbReference>
<organism evidence="7 8">
    <name type="scientific">Bombiscardovia nodaiensis</name>
    <dbReference type="NCBI Taxonomy" id="2932181"/>
    <lineage>
        <taxon>Bacteria</taxon>
        <taxon>Bacillati</taxon>
        <taxon>Actinomycetota</taxon>
        <taxon>Actinomycetes</taxon>
        <taxon>Bifidobacteriales</taxon>
        <taxon>Bifidobacteriaceae</taxon>
        <taxon>Bombiscardovia</taxon>
    </lineage>
</organism>
<accession>A0ABM8B6Q5</accession>
<comment type="subcellular location">
    <subcellularLocation>
        <location evidence="1">Cell membrane</location>
        <topology evidence="1">Multi-pass membrane protein</topology>
    </subcellularLocation>
</comment>
<evidence type="ECO:0000256" key="6">
    <source>
        <dbReference type="SAM" id="Phobius"/>
    </source>
</evidence>
<dbReference type="SUPFAM" id="SSF103473">
    <property type="entry name" value="MFS general substrate transporter"/>
    <property type="match status" value="1"/>
</dbReference>
<proteinExistence type="predicted"/>
<keyword evidence="3 6" id="KW-0812">Transmembrane</keyword>
<dbReference type="InterPro" id="IPR011701">
    <property type="entry name" value="MFS"/>
</dbReference>